<dbReference type="GO" id="GO:0008360">
    <property type="term" value="P:regulation of cell shape"/>
    <property type="evidence" value="ECO:0007669"/>
    <property type="project" value="UniProtKB-KW"/>
</dbReference>
<evidence type="ECO:0000256" key="13">
    <source>
        <dbReference type="ARBA" id="ARBA00023268"/>
    </source>
</evidence>
<keyword evidence="9" id="KW-0378">Hydrolase</keyword>
<dbReference type="InterPro" id="IPR023346">
    <property type="entry name" value="Lysozyme-like_dom_sf"/>
</dbReference>
<dbReference type="GO" id="GO:0008658">
    <property type="term" value="F:penicillin binding"/>
    <property type="evidence" value="ECO:0007669"/>
    <property type="project" value="InterPro"/>
</dbReference>
<dbReference type="InterPro" id="IPR001264">
    <property type="entry name" value="Glyco_trans_51"/>
</dbReference>
<evidence type="ECO:0000313" key="20">
    <source>
        <dbReference type="Proteomes" id="UP000074108"/>
    </source>
</evidence>
<dbReference type="InterPro" id="IPR036950">
    <property type="entry name" value="PBP_transglycosylase"/>
</dbReference>
<keyword evidence="10" id="KW-0133">Cell shape</keyword>
<keyword evidence="5" id="KW-0121">Carboxypeptidase</keyword>
<evidence type="ECO:0000259" key="17">
    <source>
        <dbReference type="Pfam" id="PF00905"/>
    </source>
</evidence>
<keyword evidence="7" id="KW-0328">Glycosyltransferase</keyword>
<keyword evidence="14" id="KW-0961">Cell wall biogenesis/degradation</keyword>
<keyword evidence="11" id="KW-0573">Peptidoglycan synthesis</keyword>
<evidence type="ECO:0000256" key="12">
    <source>
        <dbReference type="ARBA" id="ARBA00023136"/>
    </source>
</evidence>
<accession>A0A147K6E2</accession>
<dbReference type="GO" id="GO:0009002">
    <property type="term" value="F:serine-type D-Ala-D-Ala carboxypeptidase activity"/>
    <property type="evidence" value="ECO:0007669"/>
    <property type="project" value="UniProtKB-EC"/>
</dbReference>
<keyword evidence="13" id="KW-0511">Multifunctional enzyme</keyword>
<evidence type="ECO:0000256" key="8">
    <source>
        <dbReference type="ARBA" id="ARBA00022679"/>
    </source>
</evidence>
<dbReference type="SUPFAM" id="SSF53955">
    <property type="entry name" value="Lysozyme-like"/>
    <property type="match status" value="1"/>
</dbReference>
<keyword evidence="8" id="KW-0808">Transferase</keyword>
<dbReference type="GO" id="GO:0005886">
    <property type="term" value="C:plasma membrane"/>
    <property type="evidence" value="ECO:0007669"/>
    <property type="project" value="UniProtKB-SubCell"/>
</dbReference>
<evidence type="ECO:0000256" key="9">
    <source>
        <dbReference type="ARBA" id="ARBA00022801"/>
    </source>
</evidence>
<dbReference type="GO" id="GO:0030288">
    <property type="term" value="C:outer membrane-bounded periplasmic space"/>
    <property type="evidence" value="ECO:0007669"/>
    <property type="project" value="TreeGrafter"/>
</dbReference>
<protein>
    <submittedName>
        <fullName evidence="19">Uncharacterized protein</fullName>
    </submittedName>
</protein>
<comment type="similarity">
    <text evidence="2">In the C-terminal section; belongs to the transpeptidase family.</text>
</comment>
<dbReference type="Gene3D" id="1.10.3810.10">
    <property type="entry name" value="Biosynthetic peptidoglycan transglycosylase-like"/>
    <property type="match status" value="1"/>
</dbReference>
<evidence type="ECO:0000256" key="5">
    <source>
        <dbReference type="ARBA" id="ARBA00022645"/>
    </source>
</evidence>
<dbReference type="AlphaFoldDB" id="A0A147K6E2"/>
<comment type="catalytic activity">
    <reaction evidence="15">
        <text>Preferential cleavage: (Ac)2-L-Lys-D-Ala-|-D-Ala. Also transpeptidation of peptidyl-alanyl moieties that are N-acyl substituents of D-alanine.</text>
        <dbReference type="EC" id="3.4.16.4"/>
    </reaction>
</comment>
<keyword evidence="6" id="KW-0645">Protease</keyword>
<reference evidence="19 20" key="1">
    <citation type="journal article" date="2016" name="Front. Microbiol.">
        <title>Microevolution Analysis of Bacillus coahuilensis Unveils Differences in Phosphorus Acquisition Strategies and Their Regulation.</title>
        <authorList>
            <person name="Gomez-Lunar Z."/>
            <person name="Hernandez-Gonzalez I."/>
            <person name="Rodriguez-Torres M.D."/>
            <person name="Souza V."/>
            <person name="Olmedo-Alvarez G."/>
        </authorList>
    </citation>
    <scope>NUCLEOTIDE SEQUENCE [LARGE SCALE GENOMIC DNA]</scope>
    <source>
        <strain evidence="20">p1.1.43</strain>
    </source>
</reference>
<evidence type="ECO:0000256" key="2">
    <source>
        <dbReference type="ARBA" id="ARBA00007090"/>
    </source>
</evidence>
<evidence type="ECO:0000313" key="19">
    <source>
        <dbReference type="EMBL" id="KUP05345.1"/>
    </source>
</evidence>
<comment type="caution">
    <text evidence="19">The sequence shown here is derived from an EMBL/GenBank/DDBJ whole genome shotgun (WGS) entry which is preliminary data.</text>
</comment>
<keyword evidence="20" id="KW-1185">Reference proteome</keyword>
<dbReference type="RefSeq" id="WP_059351552.1">
    <property type="nucleotide sequence ID" value="NZ_LDYG01000039.1"/>
</dbReference>
<dbReference type="GO" id="GO:0006508">
    <property type="term" value="P:proteolysis"/>
    <property type="evidence" value="ECO:0007669"/>
    <property type="project" value="UniProtKB-KW"/>
</dbReference>
<evidence type="ECO:0000256" key="6">
    <source>
        <dbReference type="ARBA" id="ARBA00022670"/>
    </source>
</evidence>
<evidence type="ECO:0000256" key="10">
    <source>
        <dbReference type="ARBA" id="ARBA00022960"/>
    </source>
</evidence>
<dbReference type="Gene3D" id="3.40.710.10">
    <property type="entry name" value="DD-peptidase/beta-lactamase superfamily"/>
    <property type="match status" value="1"/>
</dbReference>
<dbReference type="Pfam" id="PF00912">
    <property type="entry name" value="Transgly"/>
    <property type="match status" value="1"/>
</dbReference>
<comment type="similarity">
    <text evidence="3">In the N-terminal section; belongs to the glycosyltransferase 51 family.</text>
</comment>
<comment type="catalytic activity">
    <reaction evidence="16">
        <text>[GlcNAc-(1-&gt;4)-Mur2Ac(oyl-L-Ala-gamma-D-Glu-L-Lys-D-Ala-D-Ala)](n)-di-trans,octa-cis-undecaprenyl diphosphate + beta-D-GlcNAc-(1-&gt;4)-Mur2Ac(oyl-L-Ala-gamma-D-Glu-L-Lys-D-Ala-D-Ala)-di-trans,octa-cis-undecaprenyl diphosphate = [GlcNAc-(1-&gt;4)-Mur2Ac(oyl-L-Ala-gamma-D-Glu-L-Lys-D-Ala-D-Ala)](n+1)-di-trans,octa-cis-undecaprenyl diphosphate + di-trans,octa-cis-undecaprenyl diphosphate + H(+)</text>
        <dbReference type="Rhea" id="RHEA:23708"/>
        <dbReference type="Rhea" id="RHEA-COMP:9602"/>
        <dbReference type="Rhea" id="RHEA-COMP:9603"/>
        <dbReference type="ChEBI" id="CHEBI:15378"/>
        <dbReference type="ChEBI" id="CHEBI:58405"/>
        <dbReference type="ChEBI" id="CHEBI:60033"/>
        <dbReference type="ChEBI" id="CHEBI:78435"/>
        <dbReference type="EC" id="2.4.99.28"/>
    </reaction>
</comment>
<name>A0A147K6E2_9BACI</name>
<sequence>MRIYTGTFSCLILLGLFSLFLIQTEKEWRRLQATNESIQSSDQVPFTIEKTSYLVDQDGNEYATLGGIKRQYVHLNQIPTLLHHTFILSEDQYFYEHIGFDASAILRAFVQNQVSSSIQQGGSTITQQLARNVYLSHEQTYERKIQELIYANVLEKNLSKEEILEMYMNAIYFSNGIYGVETAATYYFGRSLQELSDGELLLLAAIPNNPSRYDPILHFERAKERQERLIDQLVIHGYYTQEQGNTVKEETVALTISTPIERYPDYRDLVLNELEELYKQHIGYETRMLAAENEEQKTQYRIVFKEAFNAWLQTGLVIETALDPVLQQQTTDSVTSVLTFDSIQGSAVVIDNSTRNIVAISGGVDYSLGSFNRAFQAYRQPGSAIKPLLVYAPYIERTDSKLQQLVNADKYCVNGYCPKNYGGREYGQVPLETAFIHSYNTPAVRLLNQLGIETAFSYLEPFTFQHIVNEDKTLAAAVGGFTRGMSPLELTGAYTSFINGKYVSPRSIVKVIEENGNVITWNEDTKQVWKPDTVNKIRNLLASTAKKGTGRKAYAPLPYMGVKTGTTNDYHDYWMIGLTDTNTIGVWVGKDTPSNLKYAESTQPAQQIWKRIATN</sequence>
<dbReference type="GO" id="GO:0008955">
    <property type="term" value="F:peptidoglycan glycosyltransferase activity"/>
    <property type="evidence" value="ECO:0007669"/>
    <property type="project" value="UniProtKB-EC"/>
</dbReference>
<dbReference type="GO" id="GO:0009252">
    <property type="term" value="P:peptidoglycan biosynthetic process"/>
    <property type="evidence" value="ECO:0007669"/>
    <property type="project" value="UniProtKB-KW"/>
</dbReference>
<dbReference type="Proteomes" id="UP000074108">
    <property type="component" value="Unassembled WGS sequence"/>
</dbReference>
<organism evidence="19 20">
    <name type="scientific">Bacillus coahuilensis p1.1.43</name>
    <dbReference type="NCBI Taxonomy" id="1150625"/>
    <lineage>
        <taxon>Bacteria</taxon>
        <taxon>Bacillati</taxon>
        <taxon>Bacillota</taxon>
        <taxon>Bacilli</taxon>
        <taxon>Bacillales</taxon>
        <taxon>Bacillaceae</taxon>
        <taxon>Bacillus</taxon>
    </lineage>
</organism>
<evidence type="ECO:0000256" key="7">
    <source>
        <dbReference type="ARBA" id="ARBA00022676"/>
    </source>
</evidence>
<evidence type="ECO:0000256" key="16">
    <source>
        <dbReference type="ARBA" id="ARBA00049902"/>
    </source>
</evidence>
<feature type="domain" description="Penicillin-binding protein transpeptidase" evidence="17">
    <location>
        <begin position="345"/>
        <end position="594"/>
    </location>
</feature>
<evidence type="ECO:0000256" key="14">
    <source>
        <dbReference type="ARBA" id="ARBA00023316"/>
    </source>
</evidence>
<evidence type="ECO:0000256" key="4">
    <source>
        <dbReference type="ARBA" id="ARBA00022475"/>
    </source>
</evidence>
<dbReference type="PANTHER" id="PTHR32282">
    <property type="entry name" value="BINDING PROTEIN TRANSPEPTIDASE, PUTATIVE-RELATED"/>
    <property type="match status" value="1"/>
</dbReference>
<dbReference type="Pfam" id="PF00905">
    <property type="entry name" value="Transpeptidase"/>
    <property type="match status" value="1"/>
</dbReference>
<dbReference type="SUPFAM" id="SSF56601">
    <property type="entry name" value="beta-lactamase/transpeptidase-like"/>
    <property type="match status" value="1"/>
</dbReference>
<dbReference type="PATRIC" id="fig|1150625.3.peg.2637"/>
<dbReference type="InterPro" id="IPR050396">
    <property type="entry name" value="Glycosyltr_51/Transpeptidase"/>
</dbReference>
<comment type="subcellular location">
    <subcellularLocation>
        <location evidence="1">Cell membrane</location>
    </subcellularLocation>
</comment>
<dbReference type="GO" id="GO:0071555">
    <property type="term" value="P:cell wall organization"/>
    <property type="evidence" value="ECO:0007669"/>
    <property type="project" value="UniProtKB-KW"/>
</dbReference>
<dbReference type="STRING" id="1150625.Q75_12540"/>
<evidence type="ECO:0000256" key="11">
    <source>
        <dbReference type="ARBA" id="ARBA00022984"/>
    </source>
</evidence>
<evidence type="ECO:0000259" key="18">
    <source>
        <dbReference type="Pfam" id="PF00912"/>
    </source>
</evidence>
<evidence type="ECO:0000256" key="1">
    <source>
        <dbReference type="ARBA" id="ARBA00004236"/>
    </source>
</evidence>
<dbReference type="InterPro" id="IPR012338">
    <property type="entry name" value="Beta-lactam/transpept-like"/>
</dbReference>
<keyword evidence="12" id="KW-0472">Membrane</keyword>
<dbReference type="InterPro" id="IPR001460">
    <property type="entry name" value="PCN-bd_Tpept"/>
</dbReference>
<dbReference type="FunFam" id="1.10.3810.10:FF:000001">
    <property type="entry name" value="Penicillin-binding protein 1A"/>
    <property type="match status" value="1"/>
</dbReference>
<dbReference type="EMBL" id="LDYG01000039">
    <property type="protein sequence ID" value="KUP05345.1"/>
    <property type="molecule type" value="Genomic_DNA"/>
</dbReference>
<dbReference type="OrthoDB" id="9766909at2"/>
<feature type="domain" description="Glycosyl transferase family 51" evidence="18">
    <location>
        <begin position="61"/>
        <end position="233"/>
    </location>
</feature>
<gene>
    <name evidence="19" type="ORF">Q75_12540</name>
</gene>
<keyword evidence="4" id="KW-1003">Cell membrane</keyword>
<evidence type="ECO:0000256" key="3">
    <source>
        <dbReference type="ARBA" id="ARBA00007739"/>
    </source>
</evidence>
<dbReference type="PANTHER" id="PTHR32282:SF11">
    <property type="entry name" value="PENICILLIN-BINDING PROTEIN 1B"/>
    <property type="match status" value="1"/>
</dbReference>
<evidence type="ECO:0000256" key="15">
    <source>
        <dbReference type="ARBA" id="ARBA00034000"/>
    </source>
</evidence>
<proteinExistence type="inferred from homology"/>